<keyword evidence="7" id="KW-1185">Reference proteome</keyword>
<dbReference type="GO" id="GO:0003677">
    <property type="term" value="F:DNA binding"/>
    <property type="evidence" value="ECO:0007669"/>
    <property type="project" value="UniProtKB-KW"/>
</dbReference>
<name>A0A1I3AMK8_9GAMM</name>
<evidence type="ECO:0000259" key="5">
    <source>
        <dbReference type="PROSITE" id="PS50937"/>
    </source>
</evidence>
<dbReference type="PROSITE" id="PS00552">
    <property type="entry name" value="HTH_MERR_1"/>
    <property type="match status" value="1"/>
</dbReference>
<dbReference type="EMBL" id="FOPY01000005">
    <property type="protein sequence ID" value="SFH51273.1"/>
    <property type="molecule type" value="Genomic_DNA"/>
</dbReference>
<dbReference type="SMART" id="SM00422">
    <property type="entry name" value="HTH_MERR"/>
    <property type="match status" value="1"/>
</dbReference>
<evidence type="ECO:0000313" key="7">
    <source>
        <dbReference type="Proteomes" id="UP000199040"/>
    </source>
</evidence>
<evidence type="ECO:0000313" key="6">
    <source>
        <dbReference type="EMBL" id="SFH51273.1"/>
    </source>
</evidence>
<dbReference type="PANTHER" id="PTHR30204">
    <property type="entry name" value="REDOX-CYCLING DRUG-SENSING TRANSCRIPTIONAL ACTIVATOR SOXR"/>
    <property type="match status" value="1"/>
</dbReference>
<sequence length="342" mass="38744">MLLRVGQLARRCGLTVRTLHHYDTIGLLSPSVRSDAGYRLYAAHDIARLHRILALRELGMPLADIGTVLDRPETTLPAVITRQIAALDAELARKTTLRKRLARLGEQLARDEAPDPADWLTTLELMTMYDTHFTADERERLSFLCPDNARESEWQALAAEAHELMQGDIPPHDDAARALARRWMVALERDTASDPALLGKLEAMHRETPALQARLGITPAMADYVQRAFAKDQLSIYRRYLSDEEFAFVSARYPQQMLKWPSLLAELRQAMRDGIAAHAPEAQYLARRWLALFRAYAGDDPRTHEKLRRAHQQEPALRQGAWVDDEVLTYLGQAMARLGPAE</sequence>
<dbReference type="AlphaFoldDB" id="A0A1I3AMK8"/>
<dbReference type="GO" id="GO:0003700">
    <property type="term" value="F:DNA-binding transcription factor activity"/>
    <property type="evidence" value="ECO:0007669"/>
    <property type="project" value="InterPro"/>
</dbReference>
<accession>A0A1I3AMK8</accession>
<dbReference type="InterPro" id="IPR047057">
    <property type="entry name" value="MerR_fam"/>
</dbReference>
<dbReference type="STRING" id="442341.SAMN04487959_10526"/>
<dbReference type="PANTHER" id="PTHR30204:SF69">
    <property type="entry name" value="MERR-FAMILY TRANSCRIPTIONAL REGULATOR"/>
    <property type="match status" value="1"/>
</dbReference>
<dbReference type="RefSeq" id="WP_092845040.1">
    <property type="nucleotide sequence ID" value="NZ_FOPY01000005.1"/>
</dbReference>
<keyword evidence="1" id="KW-0678">Repressor</keyword>
<evidence type="ECO:0000256" key="2">
    <source>
        <dbReference type="ARBA" id="ARBA00023015"/>
    </source>
</evidence>
<proteinExistence type="predicted"/>
<dbReference type="InterPro" id="IPR000551">
    <property type="entry name" value="MerR-type_HTH_dom"/>
</dbReference>
<dbReference type="Pfam" id="PF13411">
    <property type="entry name" value="MerR_1"/>
    <property type="match status" value="1"/>
</dbReference>
<dbReference type="PRINTS" id="PR00040">
    <property type="entry name" value="HTHMERR"/>
</dbReference>
<organism evidence="6 7">
    <name type="scientific">Modicisalibacter xianhensis</name>
    <dbReference type="NCBI Taxonomy" id="442341"/>
    <lineage>
        <taxon>Bacteria</taxon>
        <taxon>Pseudomonadati</taxon>
        <taxon>Pseudomonadota</taxon>
        <taxon>Gammaproteobacteria</taxon>
        <taxon>Oceanospirillales</taxon>
        <taxon>Halomonadaceae</taxon>
        <taxon>Modicisalibacter</taxon>
    </lineage>
</organism>
<reference evidence="6 7" key="1">
    <citation type="submission" date="2016-10" db="EMBL/GenBank/DDBJ databases">
        <authorList>
            <person name="de Groot N.N."/>
        </authorList>
    </citation>
    <scope>NUCLEOTIDE SEQUENCE [LARGE SCALE GENOMIC DNA]</scope>
    <source>
        <strain evidence="6 7">CGMCC 1.6848</strain>
    </source>
</reference>
<dbReference type="Gene3D" id="1.10.1660.10">
    <property type="match status" value="1"/>
</dbReference>
<keyword evidence="4" id="KW-0804">Transcription</keyword>
<evidence type="ECO:0000256" key="4">
    <source>
        <dbReference type="ARBA" id="ARBA00023163"/>
    </source>
</evidence>
<evidence type="ECO:0000256" key="1">
    <source>
        <dbReference type="ARBA" id="ARBA00022491"/>
    </source>
</evidence>
<gene>
    <name evidence="6" type="ORF">SAMN04487959_10526</name>
</gene>
<feature type="domain" description="HTH merR-type" evidence="5">
    <location>
        <begin position="2"/>
        <end position="71"/>
    </location>
</feature>
<dbReference type="InterPro" id="IPR009061">
    <property type="entry name" value="DNA-bd_dom_put_sf"/>
</dbReference>
<dbReference type="Proteomes" id="UP000199040">
    <property type="component" value="Unassembled WGS sequence"/>
</dbReference>
<dbReference type="SUPFAM" id="SSF46955">
    <property type="entry name" value="Putative DNA-binding domain"/>
    <property type="match status" value="1"/>
</dbReference>
<evidence type="ECO:0000256" key="3">
    <source>
        <dbReference type="ARBA" id="ARBA00023125"/>
    </source>
</evidence>
<protein>
    <submittedName>
        <fullName evidence="6">DNA-binding transcriptional regulator, MerR family</fullName>
    </submittedName>
</protein>
<dbReference type="PROSITE" id="PS50937">
    <property type="entry name" value="HTH_MERR_2"/>
    <property type="match status" value="1"/>
</dbReference>
<keyword evidence="2" id="KW-0805">Transcription regulation</keyword>
<keyword evidence="3 6" id="KW-0238">DNA-binding</keyword>